<keyword evidence="1" id="KW-1133">Transmembrane helix</keyword>
<feature type="transmembrane region" description="Helical" evidence="1">
    <location>
        <begin position="15"/>
        <end position="34"/>
    </location>
</feature>
<sequence length="60" mass="6996">QIPNSVYTLNWENQIIAPIIFYYLFTCPNLEFLMKSREIMPEMQRKGNGLGTMGKKEKIG</sequence>
<evidence type="ECO:0000313" key="3">
    <source>
        <dbReference type="Proteomes" id="UP001161247"/>
    </source>
</evidence>
<accession>A0AAV1DQZ6</accession>
<name>A0AAV1DQZ6_OLDCO</name>
<keyword evidence="1" id="KW-0472">Membrane</keyword>
<feature type="non-terminal residue" evidence="2">
    <location>
        <position position="60"/>
    </location>
</feature>
<keyword evidence="3" id="KW-1185">Reference proteome</keyword>
<reference evidence="2" key="1">
    <citation type="submission" date="2023-03" db="EMBL/GenBank/DDBJ databases">
        <authorList>
            <person name="Julca I."/>
        </authorList>
    </citation>
    <scope>NUCLEOTIDE SEQUENCE</scope>
</reference>
<dbReference type="AlphaFoldDB" id="A0AAV1DQZ6"/>
<proteinExistence type="predicted"/>
<evidence type="ECO:0000313" key="2">
    <source>
        <dbReference type="EMBL" id="CAI9109188.1"/>
    </source>
</evidence>
<gene>
    <name evidence="2" type="ORF">OLC1_LOCUS17133</name>
</gene>
<dbReference type="EMBL" id="OX459123">
    <property type="protein sequence ID" value="CAI9109188.1"/>
    <property type="molecule type" value="Genomic_DNA"/>
</dbReference>
<keyword evidence="1" id="KW-0812">Transmembrane</keyword>
<evidence type="ECO:0000256" key="1">
    <source>
        <dbReference type="SAM" id="Phobius"/>
    </source>
</evidence>
<dbReference type="Proteomes" id="UP001161247">
    <property type="component" value="Chromosome 6"/>
</dbReference>
<feature type="non-terminal residue" evidence="2">
    <location>
        <position position="1"/>
    </location>
</feature>
<protein>
    <submittedName>
        <fullName evidence="2">OLC1v1008963C1</fullName>
    </submittedName>
</protein>
<organism evidence="2 3">
    <name type="scientific">Oldenlandia corymbosa var. corymbosa</name>
    <dbReference type="NCBI Taxonomy" id="529605"/>
    <lineage>
        <taxon>Eukaryota</taxon>
        <taxon>Viridiplantae</taxon>
        <taxon>Streptophyta</taxon>
        <taxon>Embryophyta</taxon>
        <taxon>Tracheophyta</taxon>
        <taxon>Spermatophyta</taxon>
        <taxon>Magnoliopsida</taxon>
        <taxon>eudicotyledons</taxon>
        <taxon>Gunneridae</taxon>
        <taxon>Pentapetalae</taxon>
        <taxon>asterids</taxon>
        <taxon>lamiids</taxon>
        <taxon>Gentianales</taxon>
        <taxon>Rubiaceae</taxon>
        <taxon>Rubioideae</taxon>
        <taxon>Spermacoceae</taxon>
        <taxon>Hedyotis-Oldenlandia complex</taxon>
        <taxon>Oldenlandia</taxon>
    </lineage>
</organism>